<protein>
    <submittedName>
        <fullName evidence="1">Uncharacterized protein</fullName>
    </submittedName>
</protein>
<sequence length="55" mass="6329">MAPKDLNNVSCHRRFVYVLYNTFSSGAPTTTLSYCALARLQPIKRGFITIHRRRS</sequence>
<dbReference type="AlphaFoldDB" id="A0A9P4Q7Z8"/>
<dbReference type="Proteomes" id="UP000799441">
    <property type="component" value="Unassembled WGS sequence"/>
</dbReference>
<reference evidence="1" key="1">
    <citation type="journal article" date="2020" name="Stud. Mycol.">
        <title>101 Dothideomycetes genomes: a test case for predicting lifestyles and emergence of pathogens.</title>
        <authorList>
            <person name="Haridas S."/>
            <person name="Albert R."/>
            <person name="Binder M."/>
            <person name="Bloem J."/>
            <person name="Labutti K."/>
            <person name="Salamov A."/>
            <person name="Andreopoulos B."/>
            <person name="Baker S."/>
            <person name="Barry K."/>
            <person name="Bills G."/>
            <person name="Bluhm B."/>
            <person name="Cannon C."/>
            <person name="Castanera R."/>
            <person name="Culley D."/>
            <person name="Daum C."/>
            <person name="Ezra D."/>
            <person name="Gonzalez J."/>
            <person name="Henrissat B."/>
            <person name="Kuo A."/>
            <person name="Liang C."/>
            <person name="Lipzen A."/>
            <person name="Lutzoni F."/>
            <person name="Magnuson J."/>
            <person name="Mondo S."/>
            <person name="Nolan M."/>
            <person name="Ohm R."/>
            <person name="Pangilinan J."/>
            <person name="Park H.-J."/>
            <person name="Ramirez L."/>
            <person name="Alfaro M."/>
            <person name="Sun H."/>
            <person name="Tritt A."/>
            <person name="Yoshinaga Y."/>
            <person name="Zwiers L.-H."/>
            <person name="Turgeon B."/>
            <person name="Goodwin S."/>
            <person name="Spatafora J."/>
            <person name="Crous P."/>
            <person name="Grigoriev I."/>
        </authorList>
    </citation>
    <scope>NUCLEOTIDE SEQUENCE</scope>
    <source>
        <strain evidence="1">CBS 116435</strain>
    </source>
</reference>
<proteinExistence type="predicted"/>
<organism evidence="1 2">
    <name type="scientific">Polychaeton citri CBS 116435</name>
    <dbReference type="NCBI Taxonomy" id="1314669"/>
    <lineage>
        <taxon>Eukaryota</taxon>
        <taxon>Fungi</taxon>
        <taxon>Dikarya</taxon>
        <taxon>Ascomycota</taxon>
        <taxon>Pezizomycotina</taxon>
        <taxon>Dothideomycetes</taxon>
        <taxon>Dothideomycetidae</taxon>
        <taxon>Capnodiales</taxon>
        <taxon>Capnodiaceae</taxon>
        <taxon>Polychaeton</taxon>
    </lineage>
</organism>
<name>A0A9P4Q7Z8_9PEZI</name>
<accession>A0A9P4Q7Z8</accession>
<dbReference type="EMBL" id="MU003804">
    <property type="protein sequence ID" value="KAF2720041.1"/>
    <property type="molecule type" value="Genomic_DNA"/>
</dbReference>
<evidence type="ECO:0000313" key="1">
    <source>
        <dbReference type="EMBL" id="KAF2720041.1"/>
    </source>
</evidence>
<keyword evidence="2" id="KW-1185">Reference proteome</keyword>
<evidence type="ECO:0000313" key="2">
    <source>
        <dbReference type="Proteomes" id="UP000799441"/>
    </source>
</evidence>
<comment type="caution">
    <text evidence="1">The sequence shown here is derived from an EMBL/GenBank/DDBJ whole genome shotgun (WGS) entry which is preliminary data.</text>
</comment>
<gene>
    <name evidence="1" type="ORF">K431DRAFT_330598</name>
</gene>